<feature type="region of interest" description="Disordered" evidence="10">
    <location>
        <begin position="249"/>
        <end position="275"/>
    </location>
</feature>
<comment type="subcellular location">
    <subcellularLocation>
        <location evidence="1">Nucleus</location>
        <location evidence="1">Nuclear pore complex</location>
    </subcellularLocation>
</comment>
<keyword evidence="5" id="KW-0653">Protein transport</keyword>
<evidence type="ECO:0000256" key="5">
    <source>
        <dbReference type="ARBA" id="ARBA00022927"/>
    </source>
</evidence>
<evidence type="ECO:0000256" key="3">
    <source>
        <dbReference type="ARBA" id="ARBA00022737"/>
    </source>
</evidence>
<keyword evidence="6" id="KW-0007">Acetylation</keyword>
<keyword evidence="3" id="KW-0677">Repeat</keyword>
<evidence type="ECO:0000256" key="1">
    <source>
        <dbReference type="ARBA" id="ARBA00004567"/>
    </source>
</evidence>
<accession>A0ABQ8TTM1</accession>
<feature type="region of interest" description="Disordered" evidence="10">
    <location>
        <begin position="1"/>
        <end position="113"/>
    </location>
</feature>
<reference evidence="12 13" key="1">
    <citation type="journal article" date="2022" name="Allergy">
        <title>Genome assembly and annotation of Periplaneta americana reveal a comprehensive cockroach allergen profile.</title>
        <authorList>
            <person name="Wang L."/>
            <person name="Xiong Q."/>
            <person name="Saelim N."/>
            <person name="Wang L."/>
            <person name="Nong W."/>
            <person name="Wan A.T."/>
            <person name="Shi M."/>
            <person name="Liu X."/>
            <person name="Cao Q."/>
            <person name="Hui J.H.L."/>
            <person name="Sookrung N."/>
            <person name="Leung T.F."/>
            <person name="Tungtrongchitr A."/>
            <person name="Tsui S.K.W."/>
        </authorList>
    </citation>
    <scope>NUCLEOTIDE SEQUENCE [LARGE SCALE GENOMIC DNA]</scope>
    <source>
        <strain evidence="12">PWHHKU_190912</strain>
    </source>
</reference>
<proteinExistence type="predicted"/>
<dbReference type="SMART" id="SM00160">
    <property type="entry name" value="RanBD"/>
    <property type="match status" value="1"/>
</dbReference>
<evidence type="ECO:0000256" key="10">
    <source>
        <dbReference type="SAM" id="MobiDB-lite"/>
    </source>
</evidence>
<evidence type="ECO:0000313" key="12">
    <source>
        <dbReference type="EMBL" id="KAJ4450056.1"/>
    </source>
</evidence>
<feature type="compositionally biased region" description="Basic and acidic residues" evidence="10">
    <location>
        <begin position="256"/>
        <end position="275"/>
    </location>
</feature>
<feature type="region of interest" description="Disordered" evidence="10">
    <location>
        <begin position="161"/>
        <end position="210"/>
    </location>
</feature>
<keyword evidence="8" id="KW-0906">Nuclear pore complex</keyword>
<evidence type="ECO:0000256" key="2">
    <source>
        <dbReference type="ARBA" id="ARBA00022448"/>
    </source>
</evidence>
<protein>
    <recommendedName>
        <fullName evidence="11">RanBD1 domain-containing protein</fullName>
    </recommendedName>
</protein>
<dbReference type="Pfam" id="PF08911">
    <property type="entry name" value="NUP50"/>
    <property type="match status" value="1"/>
</dbReference>
<dbReference type="PANTHER" id="PTHR23138:SF141">
    <property type="entry name" value="NUCLEAR PORE COMPLEX PROTEIN NUP50"/>
    <property type="match status" value="1"/>
</dbReference>
<dbReference type="InterPro" id="IPR000156">
    <property type="entry name" value="Ran_bind_dom"/>
</dbReference>
<sequence>MAKRNATSELNHDNWNEKEAPEEAGTFRKAAPDVMQNRIIKAAKRRSVGTPENNVASKSPFASFGGFKATSSNSTPTTSTFGFLANPKKSSETNGSSNKDSDNKDTDSKSPEYYSSLKGLNQCVSQWIKSHVDSNPFCILTPIFKDYERYLAEIDEKEAKRQLKDKTETTEPRSKSPEKSVPTSTTGSNSVTESDSEGTSTTEVRKLNPFTTTSFGSNATTFNFGSGASTGSNLTAGFTFGSSSSQPFTFSNVTKPDTKADDGKASGEEDEEQPPKAEFKLVVEEGAVYSKRCKVFVKKDSSFQERGVGTLYLKPVEEKTQLIVRADTSLGNLLVNTLLSAGMPVQRMGVNNVMIACVPTPETKPPPIPVLLRFKTSADADEALEKLKQYIK</sequence>
<feature type="compositionally biased region" description="Basic and acidic residues" evidence="10">
    <location>
        <begin position="99"/>
        <end position="110"/>
    </location>
</feature>
<keyword evidence="7" id="KW-0811">Translocation</keyword>
<evidence type="ECO:0000256" key="7">
    <source>
        <dbReference type="ARBA" id="ARBA00023010"/>
    </source>
</evidence>
<evidence type="ECO:0000256" key="4">
    <source>
        <dbReference type="ARBA" id="ARBA00022816"/>
    </source>
</evidence>
<evidence type="ECO:0000259" key="11">
    <source>
        <dbReference type="SMART" id="SM00160"/>
    </source>
</evidence>
<dbReference type="EMBL" id="JAJSOF020000003">
    <property type="protein sequence ID" value="KAJ4450056.1"/>
    <property type="molecule type" value="Genomic_DNA"/>
</dbReference>
<feature type="domain" description="RanBD1" evidence="11">
    <location>
        <begin position="254"/>
        <end position="387"/>
    </location>
</feature>
<evidence type="ECO:0000256" key="8">
    <source>
        <dbReference type="ARBA" id="ARBA00023132"/>
    </source>
</evidence>
<dbReference type="Pfam" id="PF00638">
    <property type="entry name" value="Ran_BP1"/>
    <property type="match status" value="1"/>
</dbReference>
<dbReference type="Gene3D" id="2.30.29.30">
    <property type="entry name" value="Pleckstrin-homology domain (PH domain)/Phosphotyrosine-binding domain (PTB)"/>
    <property type="match status" value="1"/>
</dbReference>
<evidence type="ECO:0000313" key="13">
    <source>
        <dbReference type="Proteomes" id="UP001148838"/>
    </source>
</evidence>
<dbReference type="InterPro" id="IPR045255">
    <property type="entry name" value="RanBP1-like"/>
</dbReference>
<dbReference type="Proteomes" id="UP001148838">
    <property type="component" value="Unassembled WGS sequence"/>
</dbReference>
<dbReference type="CDD" id="cd13170">
    <property type="entry name" value="RanBD_NUP50"/>
    <property type="match status" value="1"/>
</dbReference>
<feature type="compositionally biased region" description="Basic and acidic residues" evidence="10">
    <location>
        <begin position="10"/>
        <end position="21"/>
    </location>
</feature>
<evidence type="ECO:0000256" key="6">
    <source>
        <dbReference type="ARBA" id="ARBA00022990"/>
    </source>
</evidence>
<comment type="caution">
    <text evidence="12">The sequence shown here is derived from an EMBL/GenBank/DDBJ whole genome shotgun (WGS) entry which is preliminary data.</text>
</comment>
<keyword evidence="2" id="KW-0813">Transport</keyword>
<feature type="compositionally biased region" description="Low complexity" evidence="10">
    <location>
        <begin position="70"/>
        <end position="80"/>
    </location>
</feature>
<gene>
    <name evidence="12" type="ORF">ANN_01463</name>
</gene>
<feature type="compositionally biased region" description="Low complexity" evidence="10">
    <location>
        <begin position="190"/>
        <end position="202"/>
    </location>
</feature>
<keyword evidence="4" id="KW-0509">mRNA transport</keyword>
<dbReference type="InterPro" id="IPR011993">
    <property type="entry name" value="PH-like_dom_sf"/>
</dbReference>
<keyword evidence="9" id="KW-0539">Nucleus</keyword>
<feature type="compositionally biased region" description="Basic and acidic residues" evidence="10">
    <location>
        <begin position="161"/>
        <end position="178"/>
    </location>
</feature>
<dbReference type="PANTHER" id="PTHR23138">
    <property type="entry name" value="RAN BINDING PROTEIN"/>
    <property type="match status" value="1"/>
</dbReference>
<dbReference type="SUPFAM" id="SSF50729">
    <property type="entry name" value="PH domain-like"/>
    <property type="match status" value="1"/>
</dbReference>
<dbReference type="InterPro" id="IPR015007">
    <property type="entry name" value="NUP2/50/61"/>
</dbReference>
<evidence type="ECO:0000256" key="9">
    <source>
        <dbReference type="ARBA" id="ARBA00023242"/>
    </source>
</evidence>
<organism evidence="12 13">
    <name type="scientific">Periplaneta americana</name>
    <name type="common">American cockroach</name>
    <name type="synonym">Blatta americana</name>
    <dbReference type="NCBI Taxonomy" id="6978"/>
    <lineage>
        <taxon>Eukaryota</taxon>
        <taxon>Metazoa</taxon>
        <taxon>Ecdysozoa</taxon>
        <taxon>Arthropoda</taxon>
        <taxon>Hexapoda</taxon>
        <taxon>Insecta</taxon>
        <taxon>Pterygota</taxon>
        <taxon>Neoptera</taxon>
        <taxon>Polyneoptera</taxon>
        <taxon>Dictyoptera</taxon>
        <taxon>Blattodea</taxon>
        <taxon>Blattoidea</taxon>
        <taxon>Blattidae</taxon>
        <taxon>Blattinae</taxon>
        <taxon>Periplaneta</taxon>
    </lineage>
</organism>
<name>A0ABQ8TTM1_PERAM</name>
<keyword evidence="13" id="KW-1185">Reference proteome</keyword>